<proteinExistence type="predicted"/>
<dbReference type="PRINTS" id="PR00019">
    <property type="entry name" value="LEURICHRPT"/>
</dbReference>
<evidence type="ECO:0000256" key="6">
    <source>
        <dbReference type="ARBA" id="ARBA00022989"/>
    </source>
</evidence>
<dbReference type="PANTHER" id="PTHR47986">
    <property type="entry name" value="OSJNBA0070M12.3 PROTEIN"/>
    <property type="match status" value="1"/>
</dbReference>
<evidence type="ECO:0000313" key="15">
    <source>
        <dbReference type="Proteomes" id="UP001374535"/>
    </source>
</evidence>
<evidence type="ECO:0000259" key="13">
    <source>
        <dbReference type="Pfam" id="PF08263"/>
    </source>
</evidence>
<dbReference type="InterPro" id="IPR001611">
    <property type="entry name" value="Leu-rich_rpt"/>
</dbReference>
<dbReference type="InterPro" id="IPR011009">
    <property type="entry name" value="Kinase-like_dom_sf"/>
</dbReference>
<dbReference type="SUPFAM" id="SSF56112">
    <property type="entry name" value="Protein kinase-like (PK-like)"/>
    <property type="match status" value="1"/>
</dbReference>
<dbReference type="Pfam" id="PF08263">
    <property type="entry name" value="LRRNT_2"/>
    <property type="match status" value="2"/>
</dbReference>
<evidence type="ECO:0000256" key="4">
    <source>
        <dbReference type="ARBA" id="ARBA00022729"/>
    </source>
</evidence>
<dbReference type="Gene3D" id="3.80.10.10">
    <property type="entry name" value="Ribonuclease Inhibitor"/>
    <property type="match status" value="2"/>
</dbReference>
<keyword evidence="2" id="KW-0433">Leucine-rich repeat</keyword>
<protein>
    <recommendedName>
        <fullName evidence="13">Leucine-rich repeat-containing N-terminal plant-type domain-containing protein</fullName>
    </recommendedName>
</protein>
<dbReference type="FunFam" id="3.80.10.10:FF:000129">
    <property type="entry name" value="Leucine-rich repeat receptor-like kinase"/>
    <property type="match status" value="1"/>
</dbReference>
<feature type="compositionally biased region" description="Polar residues" evidence="10">
    <location>
        <begin position="491"/>
        <end position="501"/>
    </location>
</feature>
<evidence type="ECO:0000256" key="8">
    <source>
        <dbReference type="ARBA" id="ARBA00023170"/>
    </source>
</evidence>
<dbReference type="Proteomes" id="UP001374535">
    <property type="component" value="Chromosome 8"/>
</dbReference>
<evidence type="ECO:0000256" key="12">
    <source>
        <dbReference type="SAM" id="SignalP"/>
    </source>
</evidence>
<feature type="signal peptide" evidence="12">
    <location>
        <begin position="1"/>
        <end position="24"/>
    </location>
</feature>
<comment type="subcellular location">
    <subcellularLocation>
        <location evidence="1">Membrane</location>
        <topology evidence="1">Single-pass membrane protein</topology>
    </subcellularLocation>
</comment>
<feature type="transmembrane region" description="Helical" evidence="11">
    <location>
        <begin position="510"/>
        <end position="531"/>
    </location>
</feature>
<dbReference type="EMBL" id="CP144693">
    <property type="protein sequence ID" value="WVZ00911.1"/>
    <property type="molecule type" value="Genomic_DNA"/>
</dbReference>
<sequence>MEGVQIEEVFILFCFCLITTVSFGATNPNDVKVLNDFRKGLENPELLKWPEEGDDPCGPPLWPFVYCSGDRVNQIQAKNLGLRGSLPQNFNQLSELYNLGLQRNNLSGMLPSFSGLSKLEFAFLDYNKFDSIPSDFFSGLSSLRVLSLEENPLNMSSGWLFPMDLEKSVQLTNLSLVQCNLVGPLPDFLGTLPSLTNLRLSGNKLSGAIPATFAQSSIQVLWLNNQEGGGLSGPIDVIASMPFLRQVWLHGNRLTGSIPQNIGNLTSLQELNLNSNQLVGLIPESLALMDLDILVLNNNMLMGPIPKFKAANVSYDYNLFCQKEPGLECGPQVTILLDFLDKMNYPSFLVSDWSGDEPCTRSTGSWFGLSCNSNSEISIINLPRHKLNGTLSPSLAKLDSLRQIRLSGNNITGSVPTNFTKLTSLELLDLSYNNLEPPFPNFHDDLKIIITGNPLLLNKTGGSPSPMPINSPPSPQNPSQSPSSHKPPIPDQSSRANQSKPNDLKRFKTAAIVAGVVLFTLVALLVVYLLLCCRKKKKASIDAPSSIVVHPRNPSDPDDIVKIAVSTATGSLSTKTVMGKITTKVDVFSYGVVLMELLTGLVALDESRPEESRYLAEWFWRIKSSKEKLMAAIDPVVEASEETFESITIVAELAGHCTAREAHHRPDMGHAVNVLSALVEKWQPVDDELDCYSGIDYTRPLPQMLQIWKEAESKEFSYASSLDNSRSSIAARPTGFADSFTSADAR</sequence>
<dbReference type="InterPro" id="IPR032675">
    <property type="entry name" value="LRR_dom_sf"/>
</dbReference>
<feature type="chain" id="PRO_5042979857" description="Leucine-rich repeat-containing N-terminal plant-type domain-containing protein" evidence="12">
    <location>
        <begin position="25"/>
        <end position="746"/>
    </location>
</feature>
<organism evidence="14 15">
    <name type="scientific">Vigna mungo</name>
    <name type="common">Black gram</name>
    <name type="synonym">Phaseolus mungo</name>
    <dbReference type="NCBI Taxonomy" id="3915"/>
    <lineage>
        <taxon>Eukaryota</taxon>
        <taxon>Viridiplantae</taxon>
        <taxon>Streptophyta</taxon>
        <taxon>Embryophyta</taxon>
        <taxon>Tracheophyta</taxon>
        <taxon>Spermatophyta</taxon>
        <taxon>Magnoliopsida</taxon>
        <taxon>eudicotyledons</taxon>
        <taxon>Gunneridae</taxon>
        <taxon>Pentapetalae</taxon>
        <taxon>rosids</taxon>
        <taxon>fabids</taxon>
        <taxon>Fabales</taxon>
        <taxon>Fabaceae</taxon>
        <taxon>Papilionoideae</taxon>
        <taxon>50 kb inversion clade</taxon>
        <taxon>NPAAA clade</taxon>
        <taxon>indigoferoid/millettioid clade</taxon>
        <taxon>Phaseoleae</taxon>
        <taxon>Vigna</taxon>
    </lineage>
</organism>
<feature type="domain" description="Leucine-rich repeat-containing N-terminal plant-type" evidence="13">
    <location>
        <begin position="28"/>
        <end position="68"/>
    </location>
</feature>
<evidence type="ECO:0000256" key="5">
    <source>
        <dbReference type="ARBA" id="ARBA00022737"/>
    </source>
</evidence>
<dbReference type="FunFam" id="3.80.10.10:FF:000190">
    <property type="entry name" value="Receptor-like kinase TMK4"/>
    <property type="match status" value="1"/>
</dbReference>
<dbReference type="InterPro" id="IPR003591">
    <property type="entry name" value="Leu-rich_rpt_typical-subtyp"/>
</dbReference>
<dbReference type="InterPro" id="IPR013210">
    <property type="entry name" value="LRR_N_plant-typ"/>
</dbReference>
<evidence type="ECO:0000256" key="7">
    <source>
        <dbReference type="ARBA" id="ARBA00023136"/>
    </source>
</evidence>
<keyword evidence="7 11" id="KW-0472">Membrane</keyword>
<name>A0AAQ3N1C0_VIGMU</name>
<keyword evidence="5" id="KW-0677">Repeat</keyword>
<keyword evidence="8" id="KW-0675">Receptor</keyword>
<keyword evidence="15" id="KW-1185">Reference proteome</keyword>
<dbReference type="AlphaFoldDB" id="A0AAQ3N1C0"/>
<dbReference type="InterPro" id="IPR052422">
    <property type="entry name" value="Auxin_Ser/Thr_Kinase"/>
</dbReference>
<accession>A0AAQ3N1C0</accession>
<feature type="compositionally biased region" description="Pro residues" evidence="10">
    <location>
        <begin position="465"/>
        <end position="476"/>
    </location>
</feature>
<evidence type="ECO:0000256" key="1">
    <source>
        <dbReference type="ARBA" id="ARBA00004167"/>
    </source>
</evidence>
<dbReference type="Gene3D" id="1.10.510.10">
    <property type="entry name" value="Transferase(Phosphotransferase) domain 1"/>
    <property type="match status" value="1"/>
</dbReference>
<feature type="region of interest" description="Disordered" evidence="10">
    <location>
        <begin position="460"/>
        <end position="502"/>
    </location>
</feature>
<evidence type="ECO:0000256" key="11">
    <source>
        <dbReference type="SAM" id="Phobius"/>
    </source>
</evidence>
<keyword evidence="6 11" id="KW-1133">Transmembrane helix</keyword>
<dbReference type="Pfam" id="PF00560">
    <property type="entry name" value="LRR_1"/>
    <property type="match status" value="4"/>
</dbReference>
<evidence type="ECO:0000256" key="2">
    <source>
        <dbReference type="ARBA" id="ARBA00022614"/>
    </source>
</evidence>
<evidence type="ECO:0000313" key="14">
    <source>
        <dbReference type="EMBL" id="WVZ00911.1"/>
    </source>
</evidence>
<dbReference type="SUPFAM" id="SSF52058">
    <property type="entry name" value="L domain-like"/>
    <property type="match status" value="1"/>
</dbReference>
<keyword evidence="9" id="KW-0325">Glycoprotein</keyword>
<dbReference type="GO" id="GO:0016020">
    <property type="term" value="C:membrane"/>
    <property type="evidence" value="ECO:0007669"/>
    <property type="project" value="UniProtKB-SubCell"/>
</dbReference>
<evidence type="ECO:0000256" key="10">
    <source>
        <dbReference type="SAM" id="MobiDB-lite"/>
    </source>
</evidence>
<evidence type="ECO:0000256" key="9">
    <source>
        <dbReference type="ARBA" id="ARBA00023180"/>
    </source>
</evidence>
<feature type="domain" description="Leucine-rich repeat-containing N-terminal plant-type" evidence="13">
    <location>
        <begin position="332"/>
        <end position="372"/>
    </location>
</feature>
<keyword evidence="4 12" id="KW-0732">Signal</keyword>
<evidence type="ECO:0000256" key="3">
    <source>
        <dbReference type="ARBA" id="ARBA00022692"/>
    </source>
</evidence>
<gene>
    <name evidence="14" type="ORF">V8G54_026980</name>
</gene>
<dbReference type="PANTHER" id="PTHR47986:SF30">
    <property type="entry name" value="PROTEIN KINASE"/>
    <property type="match status" value="1"/>
</dbReference>
<keyword evidence="3 11" id="KW-0812">Transmembrane</keyword>
<dbReference type="SMART" id="SM00369">
    <property type="entry name" value="LRR_TYP"/>
    <property type="match status" value="8"/>
</dbReference>
<reference evidence="14 15" key="1">
    <citation type="journal article" date="2023" name="Life. Sci Alliance">
        <title>Evolutionary insights into 3D genome organization and epigenetic landscape of Vigna mungo.</title>
        <authorList>
            <person name="Junaid A."/>
            <person name="Singh B."/>
            <person name="Bhatia S."/>
        </authorList>
    </citation>
    <scope>NUCLEOTIDE SEQUENCE [LARGE SCALE GENOMIC DNA]</scope>
    <source>
        <strain evidence="14">Urdbean</strain>
    </source>
</reference>
<dbReference type="Pfam" id="PF13855">
    <property type="entry name" value="LRR_8"/>
    <property type="match status" value="1"/>
</dbReference>